<accession>A0A0B6ZST7</accession>
<protein>
    <recommendedName>
        <fullName evidence="2">YTH domain-containing protein</fullName>
    </recommendedName>
</protein>
<sequence length="491" mass="57780">DEDDDDEGDEEEEEDEDEEEEDDDDEVEGADSSKQETADISLHADDDKILSVDNTKRRSQRGISPIEWDRRSEGTKNKSQTGDQEDTDSKGHGDRDEERQYWSKLKYLMRGARFFLVKSNNHENVALAKAKGVWSTPPQNEARFNQAFKECDNVILVFSVKESGKFQGFARLAEESSKDHPPIRWVLPPGMTSRALSGVFKLDWVSRRDLEFTKTNHLFNLWNDNKRVKIGRDGQEIEPRCGESLCKLFPADENLDISEIVRKAKKAHMRTDRERPPRIMAPRRPPLPPGPEFARRRSNRDEFFEGPSPRQKRSRGKFDREPFFNERRMDRSPRFAGVRRDTFLNGSYSDYMREFNQRPPPPHPMAQFGPIPTFFEQGGFNPQFERAPRGSYPVGPADYGGSQRSVESTSKRSYERDVDDFLRRTTHGLSSKVRSRDDRRSERDHGRGRERDRVRDHDREREHRSERDYDRRDYDRERDRERSSRHHRDRR</sequence>
<dbReference type="GO" id="GO:1990247">
    <property type="term" value="F:N6-methyladenosine-containing RNA reader activity"/>
    <property type="evidence" value="ECO:0007669"/>
    <property type="project" value="TreeGrafter"/>
</dbReference>
<dbReference type="PANTHER" id="PTHR12357">
    <property type="entry name" value="YTH YT521-B HOMOLOGY DOMAIN-CONTAINING"/>
    <property type="match status" value="1"/>
</dbReference>
<feature type="compositionally biased region" description="Basic and acidic residues" evidence="1">
    <location>
        <begin position="409"/>
        <end position="423"/>
    </location>
</feature>
<feature type="compositionally biased region" description="Basic and acidic residues" evidence="1">
    <location>
        <begin position="293"/>
        <end position="303"/>
    </location>
</feature>
<evidence type="ECO:0000313" key="3">
    <source>
        <dbReference type="EMBL" id="CEK71417.1"/>
    </source>
</evidence>
<dbReference type="GO" id="GO:0000398">
    <property type="term" value="P:mRNA splicing, via spliceosome"/>
    <property type="evidence" value="ECO:0007669"/>
    <property type="project" value="TreeGrafter"/>
</dbReference>
<name>A0A0B6ZST7_9EUPU</name>
<dbReference type="GO" id="GO:0003729">
    <property type="term" value="F:mRNA binding"/>
    <property type="evidence" value="ECO:0007669"/>
    <property type="project" value="TreeGrafter"/>
</dbReference>
<dbReference type="GO" id="GO:0000381">
    <property type="term" value="P:regulation of alternative mRNA splicing, via spliceosome"/>
    <property type="evidence" value="ECO:0007669"/>
    <property type="project" value="TreeGrafter"/>
</dbReference>
<dbReference type="AlphaFoldDB" id="A0A0B6ZST7"/>
<dbReference type="CDD" id="cd21134">
    <property type="entry name" value="YTH"/>
    <property type="match status" value="1"/>
</dbReference>
<feature type="region of interest" description="Disordered" evidence="1">
    <location>
        <begin position="354"/>
        <end position="491"/>
    </location>
</feature>
<dbReference type="PROSITE" id="PS50882">
    <property type="entry name" value="YTH"/>
    <property type="match status" value="1"/>
</dbReference>
<feature type="compositionally biased region" description="Basic and acidic residues" evidence="1">
    <location>
        <begin position="434"/>
        <end position="482"/>
    </location>
</feature>
<proteinExistence type="predicted"/>
<reference evidence="3" key="1">
    <citation type="submission" date="2014-12" db="EMBL/GenBank/DDBJ databases">
        <title>Insight into the proteome of Arion vulgaris.</title>
        <authorList>
            <person name="Aradska J."/>
            <person name="Bulat T."/>
            <person name="Smidak R."/>
            <person name="Sarate P."/>
            <person name="Gangsoo J."/>
            <person name="Sialana F."/>
            <person name="Bilban M."/>
            <person name="Lubec G."/>
        </authorList>
    </citation>
    <scope>NUCLEOTIDE SEQUENCE</scope>
    <source>
        <tissue evidence="3">Skin</tissue>
    </source>
</reference>
<feature type="region of interest" description="Disordered" evidence="1">
    <location>
        <begin position="266"/>
        <end position="325"/>
    </location>
</feature>
<feature type="compositionally biased region" description="Basic and acidic residues" evidence="1">
    <location>
        <begin position="67"/>
        <end position="76"/>
    </location>
</feature>
<feature type="compositionally biased region" description="Basic and acidic residues" evidence="1">
    <location>
        <begin position="87"/>
        <end position="97"/>
    </location>
</feature>
<dbReference type="Gene3D" id="3.10.590.10">
    <property type="entry name" value="ph1033 like domains"/>
    <property type="match status" value="1"/>
</dbReference>
<gene>
    <name evidence="3" type="primary">ORF78285</name>
</gene>
<feature type="compositionally biased region" description="Basic and acidic residues" evidence="1">
    <location>
        <begin position="31"/>
        <end position="56"/>
    </location>
</feature>
<organism evidence="3">
    <name type="scientific">Arion vulgaris</name>
    <dbReference type="NCBI Taxonomy" id="1028688"/>
    <lineage>
        <taxon>Eukaryota</taxon>
        <taxon>Metazoa</taxon>
        <taxon>Spiralia</taxon>
        <taxon>Lophotrochozoa</taxon>
        <taxon>Mollusca</taxon>
        <taxon>Gastropoda</taxon>
        <taxon>Heterobranchia</taxon>
        <taxon>Euthyneura</taxon>
        <taxon>Panpulmonata</taxon>
        <taxon>Eupulmonata</taxon>
        <taxon>Stylommatophora</taxon>
        <taxon>Helicina</taxon>
        <taxon>Arionoidea</taxon>
        <taxon>Arionidae</taxon>
        <taxon>Arion</taxon>
    </lineage>
</organism>
<feature type="compositionally biased region" description="Basic and acidic residues" evidence="1">
    <location>
        <begin position="316"/>
        <end position="325"/>
    </location>
</feature>
<dbReference type="InterPro" id="IPR007275">
    <property type="entry name" value="YTH_domain"/>
</dbReference>
<evidence type="ECO:0000259" key="2">
    <source>
        <dbReference type="PROSITE" id="PS50882"/>
    </source>
</evidence>
<feature type="domain" description="YTH" evidence="2">
    <location>
        <begin position="112"/>
        <end position="249"/>
    </location>
</feature>
<dbReference type="GO" id="GO:0005654">
    <property type="term" value="C:nucleoplasm"/>
    <property type="evidence" value="ECO:0007669"/>
    <property type="project" value="TreeGrafter"/>
</dbReference>
<dbReference type="PANTHER" id="PTHR12357:SF3">
    <property type="entry name" value="YTH DOMAIN-CONTAINING PROTEIN 1"/>
    <property type="match status" value="1"/>
</dbReference>
<dbReference type="EMBL" id="HACG01024552">
    <property type="protein sequence ID" value="CEK71417.1"/>
    <property type="molecule type" value="Transcribed_RNA"/>
</dbReference>
<feature type="region of interest" description="Disordered" evidence="1">
    <location>
        <begin position="1"/>
        <end position="97"/>
    </location>
</feature>
<feature type="compositionally biased region" description="Acidic residues" evidence="1">
    <location>
        <begin position="1"/>
        <end position="29"/>
    </location>
</feature>
<evidence type="ECO:0000256" key="1">
    <source>
        <dbReference type="SAM" id="MobiDB-lite"/>
    </source>
</evidence>
<dbReference type="Pfam" id="PF04146">
    <property type="entry name" value="YTH"/>
    <property type="match status" value="1"/>
</dbReference>
<feature type="non-terminal residue" evidence="3">
    <location>
        <position position="1"/>
    </location>
</feature>
<dbReference type="InterPro" id="IPR045168">
    <property type="entry name" value="YTH_prot"/>
</dbReference>